<sequence length="88" mass="10289">EVQTFLESLFEEKHYMPIYLALMTGMRQGEVLGLRWDSIDLDQRILSVQQQLKIKEVLNGQGRYELTNVLKTPTSYRTISLDEETILL</sequence>
<evidence type="ECO:0000313" key="3">
    <source>
        <dbReference type="EMBL" id="PAD19659.1"/>
    </source>
</evidence>
<feature type="non-terminal residue" evidence="3">
    <location>
        <position position="1"/>
    </location>
</feature>
<organism evidence="3 4">
    <name type="scientific">Terribacillus saccharophilus</name>
    <dbReference type="NCBI Taxonomy" id="361277"/>
    <lineage>
        <taxon>Bacteria</taxon>
        <taxon>Bacillati</taxon>
        <taxon>Bacillota</taxon>
        <taxon>Bacilli</taxon>
        <taxon>Bacillales</taxon>
        <taxon>Bacillaceae</taxon>
        <taxon>Terribacillus</taxon>
    </lineage>
</organism>
<protein>
    <recommendedName>
        <fullName evidence="2">Tyr recombinase domain-containing protein</fullName>
    </recommendedName>
</protein>
<feature type="domain" description="Tyr recombinase" evidence="2">
    <location>
        <begin position="1"/>
        <end position="88"/>
    </location>
</feature>
<feature type="non-terminal residue" evidence="3">
    <location>
        <position position="88"/>
    </location>
</feature>
<comment type="caution">
    <text evidence="3">The sequence shown here is derived from an EMBL/GenBank/DDBJ whole genome shotgun (WGS) entry which is preliminary data.</text>
</comment>
<accession>A0A268A6F5</accession>
<dbReference type="GO" id="GO:0015074">
    <property type="term" value="P:DNA integration"/>
    <property type="evidence" value="ECO:0007669"/>
    <property type="project" value="InterPro"/>
</dbReference>
<reference evidence="3 4" key="1">
    <citation type="submission" date="2017-07" db="EMBL/GenBank/DDBJ databases">
        <title>Isolation and whole genome analysis of endospore-forming bacteria from heroin.</title>
        <authorList>
            <person name="Kalinowski J."/>
            <person name="Ahrens B."/>
            <person name="Al-Dilaimi A."/>
            <person name="Winkler A."/>
            <person name="Wibberg D."/>
            <person name="Schleenbecker U."/>
            <person name="Ruckert C."/>
            <person name="Wolfel R."/>
            <person name="Grass G."/>
        </authorList>
    </citation>
    <scope>NUCLEOTIDE SEQUENCE [LARGE SCALE GENOMIC DNA]</scope>
    <source>
        <strain evidence="3 4">7528</strain>
    </source>
</reference>
<dbReference type="GO" id="GO:0003677">
    <property type="term" value="F:DNA binding"/>
    <property type="evidence" value="ECO:0007669"/>
    <property type="project" value="InterPro"/>
</dbReference>
<keyword evidence="1" id="KW-0233">DNA recombination</keyword>
<dbReference type="InterPro" id="IPR011010">
    <property type="entry name" value="DNA_brk_join_enz"/>
</dbReference>
<evidence type="ECO:0000256" key="1">
    <source>
        <dbReference type="ARBA" id="ARBA00023172"/>
    </source>
</evidence>
<dbReference type="InterPro" id="IPR013762">
    <property type="entry name" value="Integrase-like_cat_sf"/>
</dbReference>
<dbReference type="PROSITE" id="PS51898">
    <property type="entry name" value="TYR_RECOMBINASE"/>
    <property type="match status" value="1"/>
</dbReference>
<evidence type="ECO:0000259" key="2">
    <source>
        <dbReference type="PROSITE" id="PS51898"/>
    </source>
</evidence>
<proteinExistence type="predicted"/>
<dbReference type="AlphaFoldDB" id="A0A268A6F5"/>
<dbReference type="SUPFAM" id="SSF56349">
    <property type="entry name" value="DNA breaking-rejoining enzymes"/>
    <property type="match status" value="1"/>
</dbReference>
<evidence type="ECO:0000313" key="4">
    <source>
        <dbReference type="Proteomes" id="UP000216013"/>
    </source>
</evidence>
<name>A0A268A6F5_9BACI</name>
<dbReference type="Gene3D" id="1.10.443.10">
    <property type="entry name" value="Intergrase catalytic core"/>
    <property type="match status" value="1"/>
</dbReference>
<dbReference type="Pfam" id="PF00589">
    <property type="entry name" value="Phage_integrase"/>
    <property type="match status" value="1"/>
</dbReference>
<dbReference type="Proteomes" id="UP000216013">
    <property type="component" value="Unassembled WGS sequence"/>
</dbReference>
<dbReference type="EMBL" id="NPBV01000052">
    <property type="protein sequence ID" value="PAD19659.1"/>
    <property type="molecule type" value="Genomic_DNA"/>
</dbReference>
<gene>
    <name evidence="3" type="ORF">CHH64_18045</name>
</gene>
<dbReference type="GO" id="GO:0006310">
    <property type="term" value="P:DNA recombination"/>
    <property type="evidence" value="ECO:0007669"/>
    <property type="project" value="UniProtKB-KW"/>
</dbReference>
<dbReference type="InterPro" id="IPR002104">
    <property type="entry name" value="Integrase_catalytic"/>
</dbReference>